<keyword evidence="6" id="KW-1070">Brassinosteroid signaling pathway</keyword>
<accession>A0A6J1D522</accession>
<dbReference type="Gene3D" id="1.25.40.10">
    <property type="entry name" value="Tetratricopeptide repeat domain"/>
    <property type="match status" value="1"/>
</dbReference>
<dbReference type="GeneID" id="111017084"/>
<keyword evidence="5" id="KW-0723">Serine/threonine-protein kinase</keyword>
<dbReference type="Pfam" id="PF25575">
    <property type="entry name" value="TPR_BSK1_C"/>
    <property type="match status" value="1"/>
</dbReference>
<dbReference type="Proteomes" id="UP000504603">
    <property type="component" value="Unplaced"/>
</dbReference>
<dbReference type="RefSeq" id="XP_022148437.1">
    <property type="nucleotide sequence ID" value="XM_022292745.1"/>
</dbReference>
<organism evidence="17 18">
    <name type="scientific">Momordica charantia</name>
    <name type="common">Bitter gourd</name>
    <name type="synonym">Balsam pear</name>
    <dbReference type="NCBI Taxonomy" id="3673"/>
    <lineage>
        <taxon>Eukaryota</taxon>
        <taxon>Viridiplantae</taxon>
        <taxon>Streptophyta</taxon>
        <taxon>Embryophyta</taxon>
        <taxon>Tracheophyta</taxon>
        <taxon>Spermatophyta</taxon>
        <taxon>Magnoliopsida</taxon>
        <taxon>eudicotyledons</taxon>
        <taxon>Gunneridae</taxon>
        <taxon>Pentapetalae</taxon>
        <taxon>rosids</taxon>
        <taxon>fabids</taxon>
        <taxon>Cucurbitales</taxon>
        <taxon>Cucurbitaceae</taxon>
        <taxon>Momordiceae</taxon>
        <taxon>Momordica</taxon>
    </lineage>
</organism>
<dbReference type="GO" id="GO:0005524">
    <property type="term" value="F:ATP binding"/>
    <property type="evidence" value="ECO:0007669"/>
    <property type="project" value="UniProtKB-KW"/>
</dbReference>
<dbReference type="InterPro" id="IPR011009">
    <property type="entry name" value="Kinase-like_dom_sf"/>
</dbReference>
<dbReference type="Gene3D" id="3.30.200.20">
    <property type="entry name" value="Phosphorylase Kinase, domain 1"/>
    <property type="match status" value="1"/>
</dbReference>
<evidence type="ECO:0000256" key="8">
    <source>
        <dbReference type="ARBA" id="ARBA00022707"/>
    </source>
</evidence>
<keyword evidence="9" id="KW-0547">Nucleotide-binding</keyword>
<keyword evidence="11" id="KW-0067">ATP-binding</keyword>
<dbReference type="Gene3D" id="1.10.510.10">
    <property type="entry name" value="Transferase(Phosphotransferase) domain 1"/>
    <property type="match status" value="1"/>
</dbReference>
<comment type="catalytic activity">
    <reaction evidence="14">
        <text>L-threonyl-[protein] + ATP = O-phospho-L-threonyl-[protein] + ADP + H(+)</text>
        <dbReference type="Rhea" id="RHEA:46608"/>
        <dbReference type="Rhea" id="RHEA-COMP:11060"/>
        <dbReference type="Rhea" id="RHEA-COMP:11605"/>
        <dbReference type="ChEBI" id="CHEBI:15378"/>
        <dbReference type="ChEBI" id="CHEBI:30013"/>
        <dbReference type="ChEBI" id="CHEBI:30616"/>
        <dbReference type="ChEBI" id="CHEBI:61977"/>
        <dbReference type="ChEBI" id="CHEBI:456216"/>
        <dbReference type="EC" id="2.7.11.1"/>
    </reaction>
</comment>
<keyword evidence="17" id="KW-1185">Reference proteome</keyword>
<evidence type="ECO:0000256" key="14">
    <source>
        <dbReference type="ARBA" id="ARBA00047899"/>
    </source>
</evidence>
<evidence type="ECO:0000256" key="7">
    <source>
        <dbReference type="ARBA" id="ARBA00022679"/>
    </source>
</evidence>
<comment type="subcellular location">
    <subcellularLocation>
        <location evidence="1">Cell membrane</location>
        <topology evidence="1">Lipid-anchor</topology>
    </subcellularLocation>
</comment>
<dbReference type="PANTHER" id="PTHR45863:SF7">
    <property type="entry name" value="SERINE_THREONINE-PROTEIN KINASE BSK5"/>
    <property type="match status" value="1"/>
</dbReference>
<evidence type="ECO:0000256" key="13">
    <source>
        <dbReference type="ARBA" id="ARBA00023288"/>
    </source>
</evidence>
<evidence type="ECO:0000256" key="5">
    <source>
        <dbReference type="ARBA" id="ARBA00022527"/>
    </source>
</evidence>
<dbReference type="GO" id="GO:0005886">
    <property type="term" value="C:plasma membrane"/>
    <property type="evidence" value="ECO:0007669"/>
    <property type="project" value="UniProtKB-SubCell"/>
</dbReference>
<dbReference type="PROSITE" id="PS50011">
    <property type="entry name" value="PROTEIN_KINASE_DOM"/>
    <property type="match status" value="1"/>
</dbReference>
<dbReference type="Pfam" id="PF07714">
    <property type="entry name" value="PK_Tyr_Ser-Thr"/>
    <property type="match status" value="1"/>
</dbReference>
<evidence type="ECO:0000313" key="17">
    <source>
        <dbReference type="Proteomes" id="UP000504603"/>
    </source>
</evidence>
<evidence type="ECO:0000259" key="16">
    <source>
        <dbReference type="PROSITE" id="PS50011"/>
    </source>
</evidence>
<dbReference type="FunFam" id="1.10.510.10:FF:000069">
    <property type="entry name" value="probable serine/threonine-protein kinase At5g41260"/>
    <property type="match status" value="1"/>
</dbReference>
<dbReference type="FunFam" id="3.30.200.20:FF:000154">
    <property type="entry name" value="probable serine/threonine-protein kinase At4g35230"/>
    <property type="match status" value="1"/>
</dbReference>
<dbReference type="InterPro" id="IPR001245">
    <property type="entry name" value="Ser-Thr/Tyr_kinase_cat_dom"/>
</dbReference>
<evidence type="ECO:0000256" key="15">
    <source>
        <dbReference type="ARBA" id="ARBA00048679"/>
    </source>
</evidence>
<dbReference type="InterPro" id="IPR045845">
    <property type="entry name" value="BSK"/>
</dbReference>
<evidence type="ECO:0000256" key="2">
    <source>
        <dbReference type="ARBA" id="ARBA00008684"/>
    </source>
</evidence>
<gene>
    <name evidence="18" type="primary">LOC111017084</name>
</gene>
<dbReference type="SUPFAM" id="SSF48452">
    <property type="entry name" value="TPR-like"/>
    <property type="match status" value="1"/>
</dbReference>
<proteinExistence type="inferred from homology"/>
<evidence type="ECO:0000256" key="4">
    <source>
        <dbReference type="ARBA" id="ARBA00022475"/>
    </source>
</evidence>
<evidence type="ECO:0000256" key="1">
    <source>
        <dbReference type="ARBA" id="ARBA00004193"/>
    </source>
</evidence>
<dbReference type="InterPro" id="IPR058209">
    <property type="entry name" value="TPR_BSK1_C"/>
</dbReference>
<reference evidence="18" key="1">
    <citation type="submission" date="2025-08" db="UniProtKB">
        <authorList>
            <consortium name="RefSeq"/>
        </authorList>
    </citation>
    <scope>IDENTIFICATION</scope>
    <source>
        <strain evidence="18">OHB3-1</strain>
    </source>
</reference>
<dbReference type="OrthoDB" id="2335338at2759"/>
<dbReference type="GO" id="GO:0004674">
    <property type="term" value="F:protein serine/threonine kinase activity"/>
    <property type="evidence" value="ECO:0007669"/>
    <property type="project" value="UniProtKB-KW"/>
</dbReference>
<keyword evidence="13" id="KW-0449">Lipoprotein</keyword>
<dbReference type="AlphaFoldDB" id="A0A6J1D522"/>
<name>A0A6J1D522_MOMCH</name>
<dbReference type="EC" id="2.7.11.1" evidence="3"/>
<dbReference type="SUPFAM" id="SSF56112">
    <property type="entry name" value="Protein kinase-like (PK-like)"/>
    <property type="match status" value="1"/>
</dbReference>
<keyword evidence="4" id="KW-1003">Cell membrane</keyword>
<keyword evidence="8" id="KW-0519">Myristate</keyword>
<evidence type="ECO:0000256" key="10">
    <source>
        <dbReference type="ARBA" id="ARBA00022777"/>
    </source>
</evidence>
<sequence>MGARCSRFGLCFWPSQIESNLNDLSCAENEDALPGFCEYSFDQLRAATSGFSSENIVSEHGEKAPNVVYRGKLEDDRMVAVKRFNKSAWPDSRQFLDEARAVGQLRNQRLANLIGCCCEGNERLLVAEFMPNETLSRHLFHWETQPMKWAMRLRVALYLAQALEYCSSKGRALYHDLNAYRVLFDQEGNPRLSCFGLMKNSRDGKSYSTNLAFTPPEYMRTGRITPESVVYSFGTLLLDLLSGKHIPPSHALDLIRGKNFLMLMDSCLEGHFSNDDGTELVRLASRCLQYEPRERPNVKSLVIALTALQKETEVPSYVLMGISHGNASSKQMSLSPFGEACSRTDLTAIHEILEKAGYKDDEGVANELSFQMWTSQIQETLNSKKRGDSAFRAKDFITAIDCYTQFIDGGTMVSPTVFARRSLCYLMSDMPQEALGDAMQAQVVSPDWPTALYLQAAALFILGMENDAQETLRDGTSLESKKERT</sequence>
<evidence type="ECO:0000256" key="9">
    <source>
        <dbReference type="ARBA" id="ARBA00022741"/>
    </source>
</evidence>
<dbReference type="PANTHER" id="PTHR45863">
    <property type="entry name" value="SERINE/THREONINE-PROTEIN KINASE BSK5"/>
    <property type="match status" value="1"/>
</dbReference>
<dbReference type="InterPro" id="IPR000719">
    <property type="entry name" value="Prot_kinase_dom"/>
</dbReference>
<keyword evidence="10 18" id="KW-0418">Kinase</keyword>
<dbReference type="InterPro" id="IPR011990">
    <property type="entry name" value="TPR-like_helical_dom_sf"/>
</dbReference>
<protein>
    <recommendedName>
        <fullName evidence="3">non-specific serine/threonine protein kinase</fullName>
        <ecNumber evidence="3">2.7.11.1</ecNumber>
    </recommendedName>
</protein>
<dbReference type="GO" id="GO:0009742">
    <property type="term" value="P:brassinosteroid mediated signaling pathway"/>
    <property type="evidence" value="ECO:0007669"/>
    <property type="project" value="UniProtKB-KW"/>
</dbReference>
<feature type="domain" description="Protein kinase" evidence="16">
    <location>
        <begin position="54"/>
        <end position="308"/>
    </location>
</feature>
<comment type="catalytic activity">
    <reaction evidence="15">
        <text>L-seryl-[protein] + ATP = O-phospho-L-seryl-[protein] + ADP + H(+)</text>
        <dbReference type="Rhea" id="RHEA:17989"/>
        <dbReference type="Rhea" id="RHEA-COMP:9863"/>
        <dbReference type="Rhea" id="RHEA-COMP:11604"/>
        <dbReference type="ChEBI" id="CHEBI:15378"/>
        <dbReference type="ChEBI" id="CHEBI:29999"/>
        <dbReference type="ChEBI" id="CHEBI:30616"/>
        <dbReference type="ChEBI" id="CHEBI:83421"/>
        <dbReference type="ChEBI" id="CHEBI:456216"/>
        <dbReference type="EC" id="2.7.11.1"/>
    </reaction>
</comment>
<dbReference type="KEGG" id="mcha:111017084"/>
<dbReference type="FunFam" id="1.25.40.10:FF:000016">
    <property type="entry name" value="probable serine/threonine-protein kinase At4g35230"/>
    <property type="match status" value="1"/>
</dbReference>
<keyword evidence="7" id="KW-0808">Transferase</keyword>
<comment type="similarity">
    <text evidence="2">Belongs to the protein kinase superfamily. Ser/Thr protein kinase family.</text>
</comment>
<evidence type="ECO:0000256" key="12">
    <source>
        <dbReference type="ARBA" id="ARBA00023136"/>
    </source>
</evidence>
<keyword evidence="12" id="KW-0472">Membrane</keyword>
<evidence type="ECO:0000256" key="3">
    <source>
        <dbReference type="ARBA" id="ARBA00012513"/>
    </source>
</evidence>
<evidence type="ECO:0000256" key="11">
    <source>
        <dbReference type="ARBA" id="ARBA00022840"/>
    </source>
</evidence>
<evidence type="ECO:0000313" key="18">
    <source>
        <dbReference type="RefSeq" id="XP_022148437.1"/>
    </source>
</evidence>
<evidence type="ECO:0000256" key="6">
    <source>
        <dbReference type="ARBA" id="ARBA00022626"/>
    </source>
</evidence>